<dbReference type="EMBL" id="JANBPG010003169">
    <property type="protein sequence ID" value="KAJ1883117.1"/>
    <property type="molecule type" value="Genomic_DNA"/>
</dbReference>
<evidence type="ECO:0000313" key="2">
    <source>
        <dbReference type="Proteomes" id="UP001150581"/>
    </source>
</evidence>
<evidence type="ECO:0000313" key="1">
    <source>
        <dbReference type="EMBL" id="KAJ1883117.1"/>
    </source>
</evidence>
<gene>
    <name evidence="1" type="ORF">LPJ66_011064</name>
</gene>
<proteinExistence type="predicted"/>
<organism evidence="1 2">
    <name type="scientific">Kickxella alabastrina</name>
    <dbReference type="NCBI Taxonomy" id="61397"/>
    <lineage>
        <taxon>Eukaryota</taxon>
        <taxon>Fungi</taxon>
        <taxon>Fungi incertae sedis</taxon>
        <taxon>Zoopagomycota</taxon>
        <taxon>Kickxellomycotina</taxon>
        <taxon>Kickxellomycetes</taxon>
        <taxon>Kickxellales</taxon>
        <taxon>Kickxellaceae</taxon>
        <taxon>Kickxella</taxon>
    </lineage>
</organism>
<comment type="caution">
    <text evidence="1">The sequence shown here is derived from an EMBL/GenBank/DDBJ whole genome shotgun (WGS) entry which is preliminary data.</text>
</comment>
<protein>
    <submittedName>
        <fullName evidence="1">Uncharacterized protein</fullName>
    </submittedName>
</protein>
<sequence>MPNSASSAVGVNIAGATVAPTVMPSISESNDTTIPFQQTSHTNSREELEWLQFNLRREELEFRKNVFAHEQGLESQRAMLEAQRLEIQKREMELEARRVEIQQKQMDIQLESIKSLSTMLGQMVGQMGSFLGGVRLVPDGASNNISSSRRQNTKVTAADEGESLE</sequence>
<accession>A0ACC1I2H8</accession>
<keyword evidence="2" id="KW-1185">Reference proteome</keyword>
<reference evidence="1" key="1">
    <citation type="submission" date="2022-07" db="EMBL/GenBank/DDBJ databases">
        <title>Phylogenomic reconstructions and comparative analyses of Kickxellomycotina fungi.</title>
        <authorList>
            <person name="Reynolds N.K."/>
            <person name="Stajich J.E."/>
            <person name="Barry K."/>
            <person name="Grigoriev I.V."/>
            <person name="Crous P."/>
            <person name="Smith M.E."/>
        </authorList>
    </citation>
    <scope>NUCLEOTIDE SEQUENCE</scope>
    <source>
        <strain evidence="1">Benny 63K</strain>
    </source>
</reference>
<dbReference type="Proteomes" id="UP001150581">
    <property type="component" value="Unassembled WGS sequence"/>
</dbReference>
<name>A0ACC1I2H8_9FUNG</name>